<organism evidence="1 2">
    <name type="scientific">Smallanthus sonchifolius</name>
    <dbReference type="NCBI Taxonomy" id="185202"/>
    <lineage>
        <taxon>Eukaryota</taxon>
        <taxon>Viridiplantae</taxon>
        <taxon>Streptophyta</taxon>
        <taxon>Embryophyta</taxon>
        <taxon>Tracheophyta</taxon>
        <taxon>Spermatophyta</taxon>
        <taxon>Magnoliopsida</taxon>
        <taxon>eudicotyledons</taxon>
        <taxon>Gunneridae</taxon>
        <taxon>Pentapetalae</taxon>
        <taxon>asterids</taxon>
        <taxon>campanulids</taxon>
        <taxon>Asterales</taxon>
        <taxon>Asteraceae</taxon>
        <taxon>Asteroideae</taxon>
        <taxon>Heliantheae alliance</taxon>
        <taxon>Millerieae</taxon>
        <taxon>Smallanthus</taxon>
    </lineage>
</organism>
<evidence type="ECO:0000313" key="2">
    <source>
        <dbReference type="Proteomes" id="UP001056120"/>
    </source>
</evidence>
<dbReference type="Proteomes" id="UP001056120">
    <property type="component" value="Linkage Group LG29"/>
</dbReference>
<dbReference type="EMBL" id="CM042046">
    <property type="protein sequence ID" value="KAI3675382.1"/>
    <property type="molecule type" value="Genomic_DNA"/>
</dbReference>
<reference evidence="1 2" key="2">
    <citation type="journal article" date="2022" name="Mol. Ecol. Resour.">
        <title>The genomes of chicory, endive, great burdock and yacon provide insights into Asteraceae paleo-polyploidization history and plant inulin production.</title>
        <authorList>
            <person name="Fan W."/>
            <person name="Wang S."/>
            <person name="Wang H."/>
            <person name="Wang A."/>
            <person name="Jiang F."/>
            <person name="Liu H."/>
            <person name="Zhao H."/>
            <person name="Xu D."/>
            <person name="Zhang Y."/>
        </authorList>
    </citation>
    <scope>NUCLEOTIDE SEQUENCE [LARGE SCALE GENOMIC DNA]</scope>
    <source>
        <strain evidence="2">cv. Yunnan</strain>
        <tissue evidence="1">Leaves</tissue>
    </source>
</reference>
<name>A0ACB8XW26_9ASTR</name>
<proteinExistence type="predicted"/>
<reference evidence="2" key="1">
    <citation type="journal article" date="2022" name="Mol. Ecol. Resour.">
        <title>The genomes of chicory, endive, great burdock and yacon provide insights into Asteraceae palaeo-polyploidization history and plant inulin production.</title>
        <authorList>
            <person name="Fan W."/>
            <person name="Wang S."/>
            <person name="Wang H."/>
            <person name="Wang A."/>
            <person name="Jiang F."/>
            <person name="Liu H."/>
            <person name="Zhao H."/>
            <person name="Xu D."/>
            <person name="Zhang Y."/>
        </authorList>
    </citation>
    <scope>NUCLEOTIDE SEQUENCE [LARGE SCALE GENOMIC DNA]</scope>
    <source>
        <strain evidence="2">cv. Yunnan</strain>
    </source>
</reference>
<evidence type="ECO:0000313" key="1">
    <source>
        <dbReference type="EMBL" id="KAI3675382.1"/>
    </source>
</evidence>
<gene>
    <name evidence="1" type="ORF">L1987_84972</name>
</gene>
<accession>A0ACB8XW26</accession>
<sequence length="114" mass="12427">MGILDGDGSGLDDPVSIWTTCLKEVVSAWMKVVGYGFGSDLEMGLGVPAPVWQLLLLLLPLLDGELAGDGFSRSDGVDMISIEDLILVSWMGKSDKQENLKRLRFAALYARLRI</sequence>
<comment type="caution">
    <text evidence="1">The sequence shown here is derived from an EMBL/GenBank/DDBJ whole genome shotgun (WGS) entry which is preliminary data.</text>
</comment>
<protein>
    <submittedName>
        <fullName evidence="1">Uncharacterized protein</fullName>
    </submittedName>
</protein>
<keyword evidence="2" id="KW-1185">Reference proteome</keyword>